<dbReference type="GO" id="GO:0070402">
    <property type="term" value="F:NADPH binding"/>
    <property type="evidence" value="ECO:0007669"/>
    <property type="project" value="InterPro"/>
</dbReference>
<dbReference type="InterPro" id="IPR036169">
    <property type="entry name" value="DXPR_C_sf"/>
</dbReference>
<dbReference type="KEGG" id="hna:Hneap_1448"/>
<dbReference type="Pfam" id="PF08436">
    <property type="entry name" value="DXP_redisom_C"/>
    <property type="match status" value="1"/>
</dbReference>
<dbReference type="NCBIfam" id="NF009114">
    <property type="entry name" value="PRK12464.1"/>
    <property type="match status" value="1"/>
</dbReference>
<dbReference type="InterPro" id="IPR026877">
    <property type="entry name" value="DXPR_C"/>
</dbReference>
<dbReference type="Pfam" id="PF13288">
    <property type="entry name" value="DXPR_C"/>
    <property type="match status" value="1"/>
</dbReference>
<evidence type="ECO:0000256" key="9">
    <source>
        <dbReference type="HAMAP-Rule" id="MF_00183"/>
    </source>
</evidence>
<feature type="binding site" evidence="9">
    <location>
        <position position="11"/>
    </location>
    <ligand>
        <name>NADPH</name>
        <dbReference type="ChEBI" id="CHEBI:57783"/>
    </ligand>
</feature>
<evidence type="ECO:0000256" key="3">
    <source>
        <dbReference type="ARBA" id="ARBA00022723"/>
    </source>
</evidence>
<feature type="binding site" evidence="9">
    <location>
        <position position="12"/>
    </location>
    <ligand>
        <name>NADPH</name>
        <dbReference type="ChEBI" id="CHEBI:57783"/>
    </ligand>
</feature>
<dbReference type="SUPFAM" id="SSF55347">
    <property type="entry name" value="Glyceraldehyde-3-phosphate dehydrogenase-like, C-terminal domain"/>
    <property type="match status" value="1"/>
</dbReference>
<dbReference type="eggNOG" id="COG0743">
    <property type="taxonomic scope" value="Bacteria"/>
</dbReference>
<dbReference type="HAMAP" id="MF_00183">
    <property type="entry name" value="DXP_reductoisom"/>
    <property type="match status" value="1"/>
</dbReference>
<dbReference type="GO" id="GO:0051484">
    <property type="term" value="P:isopentenyl diphosphate biosynthetic process, methylerythritol 4-phosphate pathway involved in terpenoid biosynthetic process"/>
    <property type="evidence" value="ECO:0007669"/>
    <property type="project" value="UniProtKB-ARBA"/>
</dbReference>
<feature type="binding site" evidence="9">
    <location>
        <position position="155"/>
    </location>
    <ligand>
        <name>1-deoxy-D-xylulose 5-phosphate</name>
        <dbReference type="ChEBI" id="CHEBI:57792"/>
    </ligand>
</feature>
<protein>
    <recommendedName>
        <fullName evidence="9">1-deoxy-D-xylulose 5-phosphate reductoisomerase</fullName>
        <shortName evidence="9">DXP reductoisomerase</shortName>
        <ecNumber evidence="9">1.1.1.267</ecNumber>
    </recommendedName>
    <alternativeName>
        <fullName evidence="9">1-deoxyxylulose-5-phosphate reductoisomerase</fullName>
    </alternativeName>
    <alternativeName>
        <fullName evidence="9">2-C-methyl-D-erythritol 4-phosphate synthase</fullName>
    </alternativeName>
</protein>
<dbReference type="OrthoDB" id="9806546at2"/>
<dbReference type="GO" id="GO:0030604">
    <property type="term" value="F:1-deoxy-D-xylulose-5-phosphate reductoisomerase activity"/>
    <property type="evidence" value="ECO:0007669"/>
    <property type="project" value="UniProtKB-UniRule"/>
</dbReference>
<proteinExistence type="inferred from homology"/>
<comment type="cofactor">
    <cofactor evidence="9">
        <name>Mg(2+)</name>
        <dbReference type="ChEBI" id="CHEBI:18420"/>
    </cofactor>
    <cofactor evidence="9">
        <name>Mn(2+)</name>
        <dbReference type="ChEBI" id="CHEBI:29035"/>
    </cofactor>
</comment>
<keyword evidence="9" id="KW-0460">Magnesium</keyword>
<evidence type="ECO:0000256" key="2">
    <source>
        <dbReference type="ARBA" id="ARBA00006825"/>
    </source>
</evidence>
<dbReference type="FunFam" id="3.40.50.720:FF:000045">
    <property type="entry name" value="1-deoxy-D-xylulose 5-phosphate reductoisomerase"/>
    <property type="match status" value="1"/>
</dbReference>
<evidence type="ECO:0000256" key="7">
    <source>
        <dbReference type="ARBA" id="ARBA00023229"/>
    </source>
</evidence>
<dbReference type="GO" id="GO:0030145">
    <property type="term" value="F:manganese ion binding"/>
    <property type="evidence" value="ECO:0007669"/>
    <property type="project" value="TreeGrafter"/>
</dbReference>
<dbReference type="STRING" id="555778.Hneap_1448"/>
<dbReference type="PANTHER" id="PTHR30525:SF0">
    <property type="entry name" value="1-DEOXY-D-XYLULOSE 5-PHOSPHATE REDUCTOISOMERASE, CHLOROPLASTIC"/>
    <property type="match status" value="1"/>
</dbReference>
<feature type="domain" description="1-deoxy-D-xylulose 5-phosphate reductoisomerase C-terminal" evidence="11">
    <location>
        <begin position="150"/>
        <end position="235"/>
    </location>
</feature>
<evidence type="ECO:0000256" key="4">
    <source>
        <dbReference type="ARBA" id="ARBA00022857"/>
    </source>
</evidence>
<dbReference type="Proteomes" id="UP000009102">
    <property type="component" value="Chromosome"/>
</dbReference>
<sequence length="401" mass="42770">MKSVSIFGSTGSIGQSTLAVVRLHPKHYRVQSLVANAQVDVLWAQIQEFHPRTVGVADPAAAARLRERIAEQIPDGALRPEIVDQPAQIAALAAEESVDVVVAAIVGVAGLASTWAAVRAGKQVLLANKESLVAAGQIMMTAVAESGATLLPIDSEHNAIFQCLPVGEQPAKAVDKLILTASGGPFRTHPLERFSEITVDEACRHPNWSMGRKISVDSATMMNKGLEVIEASWLFGMPASRIDVIVHPQSVIHSMVQFADGSVLAQLGLPDMRTPIAHALAWPERIESGVAPLDFTSLNGLHFHAPDCERFPCLRLAYAAIESGGNAPLVLNAANEVAVAAFLDGRIAFNDISRLIEAVMNLVQSGTRTAAPESIEAVLDENEWARAMADAAVIRFENSRG</sequence>
<evidence type="ECO:0000259" key="12">
    <source>
        <dbReference type="Pfam" id="PF13288"/>
    </source>
</evidence>
<evidence type="ECO:0000256" key="6">
    <source>
        <dbReference type="ARBA" id="ARBA00023211"/>
    </source>
</evidence>
<dbReference type="EMBL" id="CP001801">
    <property type="protein sequence ID" value="ACX96280.1"/>
    <property type="molecule type" value="Genomic_DNA"/>
</dbReference>
<dbReference type="NCBIfam" id="NF003938">
    <property type="entry name" value="PRK05447.1-1"/>
    <property type="match status" value="1"/>
</dbReference>
<feature type="binding site" evidence="9">
    <location>
        <position position="156"/>
    </location>
    <ligand>
        <name>1-deoxy-D-xylulose 5-phosphate</name>
        <dbReference type="ChEBI" id="CHEBI:57792"/>
    </ligand>
</feature>
<dbReference type="PIRSF" id="PIRSF006205">
    <property type="entry name" value="Dxp_reductismrs"/>
    <property type="match status" value="1"/>
</dbReference>
<feature type="binding site" evidence="9">
    <location>
        <position position="218"/>
    </location>
    <ligand>
        <name>1-deoxy-D-xylulose 5-phosphate</name>
        <dbReference type="ChEBI" id="CHEBI:57792"/>
    </ligand>
</feature>
<dbReference type="EC" id="1.1.1.267" evidence="9"/>
<feature type="binding site" evidence="9">
    <location>
        <position position="130"/>
    </location>
    <ligand>
        <name>NADPH</name>
        <dbReference type="ChEBI" id="CHEBI:57783"/>
    </ligand>
</feature>
<organism evidence="13 14">
    <name type="scientific">Halothiobacillus neapolitanus (strain ATCC 23641 / DSM 15147 / CIP 104769 / NCIMB 8539 / c2)</name>
    <name type="common">Thiobacillus neapolitanus</name>
    <dbReference type="NCBI Taxonomy" id="555778"/>
    <lineage>
        <taxon>Bacteria</taxon>
        <taxon>Pseudomonadati</taxon>
        <taxon>Pseudomonadota</taxon>
        <taxon>Gammaproteobacteria</taxon>
        <taxon>Chromatiales</taxon>
        <taxon>Halothiobacillaceae</taxon>
        <taxon>Halothiobacillus</taxon>
    </lineage>
</organism>
<comment type="function">
    <text evidence="9">Catalyzes the NADPH-dependent rearrangement and reduction of 1-deoxy-D-xylulose-5-phosphate (DXP) to 2-C-methyl-D-erythritol 4-phosphate (MEP).</text>
</comment>
<dbReference type="SUPFAM" id="SSF69055">
    <property type="entry name" value="1-deoxy-D-xylulose-5-phosphate reductoisomerase, C-terminal domain"/>
    <property type="match status" value="1"/>
</dbReference>
<feature type="domain" description="1-deoxy-D-xylulose 5-phosphate reductoisomerase N-terminal" evidence="10">
    <location>
        <begin position="4"/>
        <end position="136"/>
    </location>
</feature>
<reference evidence="13 14" key="1">
    <citation type="submission" date="2009-10" db="EMBL/GenBank/DDBJ databases">
        <title>Complete sequence of Halothiobacillus neapolitanus c2.</title>
        <authorList>
            <consortium name="US DOE Joint Genome Institute"/>
            <person name="Lucas S."/>
            <person name="Copeland A."/>
            <person name="Lapidus A."/>
            <person name="Glavina del Rio T."/>
            <person name="Tice H."/>
            <person name="Bruce D."/>
            <person name="Goodwin L."/>
            <person name="Pitluck S."/>
            <person name="Davenport K."/>
            <person name="Brettin T."/>
            <person name="Detter J.C."/>
            <person name="Han C."/>
            <person name="Tapia R."/>
            <person name="Larimer F."/>
            <person name="Land M."/>
            <person name="Hauser L."/>
            <person name="Kyrpides N."/>
            <person name="Mikhailova N."/>
            <person name="Kerfeld C."/>
            <person name="Cannon G."/>
            <person name="Heinhort S."/>
        </authorList>
    </citation>
    <scope>NUCLEOTIDE SEQUENCE [LARGE SCALE GENOMIC DNA]</scope>
    <source>
        <strain evidence="14">ATCC 23641 / c2</strain>
    </source>
</reference>
<dbReference type="UniPathway" id="UPA00056">
    <property type="reaction ID" value="UER00092"/>
</dbReference>
<comment type="pathway">
    <text evidence="1 9">Isoprenoid biosynthesis; isopentenyl diphosphate biosynthesis via DXP pathway; isopentenyl diphosphate from 1-deoxy-D-xylulose 5-phosphate: step 1/6.</text>
</comment>
<dbReference type="InterPro" id="IPR036291">
    <property type="entry name" value="NAD(P)-bd_dom_sf"/>
</dbReference>
<dbReference type="PANTHER" id="PTHR30525">
    <property type="entry name" value="1-DEOXY-D-XYLULOSE 5-PHOSPHATE REDUCTOISOMERASE"/>
    <property type="match status" value="1"/>
</dbReference>
<feature type="domain" description="DXP reductoisomerase C-terminal" evidence="12">
    <location>
        <begin position="267"/>
        <end position="387"/>
    </location>
</feature>
<dbReference type="AlphaFoldDB" id="D0L0Q7"/>
<keyword evidence="4 9" id="KW-0521">NADP</keyword>
<keyword evidence="6 9" id="KW-0464">Manganese</keyword>
<feature type="binding site" evidence="9">
    <location>
        <position position="227"/>
    </location>
    <ligand>
        <name>Mn(2+)</name>
        <dbReference type="ChEBI" id="CHEBI:29035"/>
    </ligand>
</feature>
<feature type="binding site" evidence="9">
    <location>
        <position position="156"/>
    </location>
    <ligand>
        <name>Mn(2+)</name>
        <dbReference type="ChEBI" id="CHEBI:29035"/>
    </ligand>
</feature>
<evidence type="ECO:0000313" key="14">
    <source>
        <dbReference type="Proteomes" id="UP000009102"/>
    </source>
</evidence>
<evidence type="ECO:0000259" key="10">
    <source>
        <dbReference type="Pfam" id="PF02670"/>
    </source>
</evidence>
<feature type="binding site" evidence="9">
    <location>
        <position position="211"/>
    </location>
    <ligand>
        <name>NADPH</name>
        <dbReference type="ChEBI" id="CHEBI:57783"/>
    </ligand>
</feature>
<feature type="binding site" evidence="9">
    <location>
        <position position="10"/>
    </location>
    <ligand>
        <name>NADPH</name>
        <dbReference type="ChEBI" id="CHEBI:57783"/>
    </ligand>
</feature>
<name>D0L0Q7_HALNC</name>
<dbReference type="SUPFAM" id="SSF51735">
    <property type="entry name" value="NAD(P)-binding Rossmann-fold domains"/>
    <property type="match status" value="1"/>
</dbReference>
<comment type="catalytic activity">
    <reaction evidence="8">
        <text>2-C-methyl-D-erythritol 4-phosphate + NADP(+) = 1-deoxy-D-xylulose 5-phosphate + NADPH + H(+)</text>
        <dbReference type="Rhea" id="RHEA:13717"/>
        <dbReference type="ChEBI" id="CHEBI:15378"/>
        <dbReference type="ChEBI" id="CHEBI:57783"/>
        <dbReference type="ChEBI" id="CHEBI:57792"/>
        <dbReference type="ChEBI" id="CHEBI:58262"/>
        <dbReference type="ChEBI" id="CHEBI:58349"/>
        <dbReference type="EC" id="1.1.1.267"/>
    </reaction>
    <physiologicalReaction direction="right-to-left" evidence="8">
        <dbReference type="Rhea" id="RHEA:13719"/>
    </physiologicalReaction>
</comment>
<dbReference type="Gene3D" id="3.40.50.720">
    <property type="entry name" value="NAD(P)-binding Rossmann-like Domain"/>
    <property type="match status" value="1"/>
</dbReference>
<feature type="binding site" evidence="9">
    <location>
        <position position="227"/>
    </location>
    <ligand>
        <name>1-deoxy-D-xylulose 5-phosphate</name>
        <dbReference type="ChEBI" id="CHEBI:57792"/>
    </ligand>
</feature>
<dbReference type="GO" id="GO:0016853">
    <property type="term" value="F:isomerase activity"/>
    <property type="evidence" value="ECO:0007669"/>
    <property type="project" value="UniProtKB-KW"/>
</dbReference>
<dbReference type="RefSeq" id="WP_012824314.1">
    <property type="nucleotide sequence ID" value="NC_013422.1"/>
</dbReference>
<feature type="binding site" evidence="9">
    <location>
        <position position="129"/>
    </location>
    <ligand>
        <name>1-deoxy-D-xylulose 5-phosphate</name>
        <dbReference type="ChEBI" id="CHEBI:57792"/>
    </ligand>
</feature>
<comment type="caution">
    <text evidence="9">Lacks conserved residue(s) required for the propagation of feature annotation.</text>
</comment>
<feature type="binding site" evidence="9">
    <location>
        <position position="224"/>
    </location>
    <ligand>
        <name>1-deoxy-D-xylulose 5-phosphate</name>
        <dbReference type="ChEBI" id="CHEBI:57792"/>
    </ligand>
</feature>
<feature type="binding site" evidence="9">
    <location>
        <position position="128"/>
    </location>
    <ligand>
        <name>NADPH</name>
        <dbReference type="ChEBI" id="CHEBI:57783"/>
    </ligand>
</feature>
<dbReference type="NCBIfam" id="TIGR00243">
    <property type="entry name" value="Dxr"/>
    <property type="match status" value="1"/>
</dbReference>
<keyword evidence="13" id="KW-0413">Isomerase</keyword>
<dbReference type="InterPro" id="IPR003821">
    <property type="entry name" value="DXP_reductoisomerase"/>
</dbReference>
<gene>
    <name evidence="9" type="primary">dxr</name>
    <name evidence="13" type="ordered locus">Hneap_1448</name>
</gene>
<keyword evidence="14" id="KW-1185">Reference proteome</keyword>
<dbReference type="Pfam" id="PF02670">
    <property type="entry name" value="DXP_reductoisom"/>
    <property type="match status" value="1"/>
</dbReference>
<dbReference type="HOGENOM" id="CLU_035714_0_1_6"/>
<dbReference type="Gene3D" id="1.10.1740.10">
    <property type="match status" value="1"/>
</dbReference>
<evidence type="ECO:0000256" key="5">
    <source>
        <dbReference type="ARBA" id="ARBA00023002"/>
    </source>
</evidence>
<feature type="binding site" evidence="9">
    <location>
        <position position="182"/>
    </location>
    <ligand>
        <name>1-deoxy-D-xylulose 5-phosphate</name>
        <dbReference type="ChEBI" id="CHEBI:57792"/>
    </ligand>
</feature>
<dbReference type="InterPro" id="IPR013644">
    <property type="entry name" value="DXP_reductoisomerase_C"/>
</dbReference>
<keyword evidence="5 9" id="KW-0560">Oxidoreductase</keyword>
<feature type="binding site" evidence="9">
    <location>
        <position position="154"/>
    </location>
    <ligand>
        <name>Mn(2+)</name>
        <dbReference type="ChEBI" id="CHEBI:29035"/>
    </ligand>
</feature>
<accession>D0L0Q7</accession>
<evidence type="ECO:0000259" key="11">
    <source>
        <dbReference type="Pfam" id="PF08436"/>
    </source>
</evidence>
<evidence type="ECO:0000256" key="1">
    <source>
        <dbReference type="ARBA" id="ARBA00005094"/>
    </source>
</evidence>
<evidence type="ECO:0000256" key="8">
    <source>
        <dbReference type="ARBA" id="ARBA00048543"/>
    </source>
</evidence>
<keyword evidence="3 9" id="KW-0479">Metal-binding</keyword>
<feature type="binding site" evidence="9">
    <location>
        <position position="13"/>
    </location>
    <ligand>
        <name>NADPH</name>
        <dbReference type="ChEBI" id="CHEBI:57783"/>
    </ligand>
</feature>
<comment type="similarity">
    <text evidence="2 9">Belongs to the DXR family.</text>
</comment>
<dbReference type="InterPro" id="IPR013512">
    <property type="entry name" value="DXP_reductoisomerase_N"/>
</dbReference>
<feature type="binding site" evidence="9">
    <location>
        <position position="205"/>
    </location>
    <ligand>
        <name>1-deoxy-D-xylulose 5-phosphate</name>
        <dbReference type="ChEBI" id="CHEBI:57792"/>
    </ligand>
</feature>
<feature type="binding site" evidence="9">
    <location>
        <position position="223"/>
    </location>
    <ligand>
        <name>1-deoxy-D-xylulose 5-phosphate</name>
        <dbReference type="ChEBI" id="CHEBI:57792"/>
    </ligand>
</feature>
<keyword evidence="7 9" id="KW-0414">Isoprene biosynthesis</keyword>
<evidence type="ECO:0000313" key="13">
    <source>
        <dbReference type="EMBL" id="ACX96280.1"/>
    </source>
</evidence>